<proteinExistence type="predicted"/>
<reference evidence="1" key="2">
    <citation type="journal article" date="2021" name="Sci. Rep.">
        <title>The distribution of antibiotic resistance genes in chicken gut microbiota commensals.</title>
        <authorList>
            <person name="Juricova H."/>
            <person name="Matiasovicova J."/>
            <person name="Kubasova T."/>
            <person name="Cejkova D."/>
            <person name="Rychlik I."/>
        </authorList>
    </citation>
    <scope>NUCLEOTIDE SEQUENCE</scope>
    <source>
        <strain evidence="1">An824</strain>
    </source>
</reference>
<comment type="caution">
    <text evidence="1">The sequence shown here is derived from an EMBL/GenBank/DDBJ whole genome shotgun (WGS) entry which is preliminary data.</text>
</comment>
<keyword evidence="2" id="KW-1185">Reference proteome</keyword>
<name>A0A938WT65_9BACT</name>
<organism evidence="1 2">
    <name type="scientific">Marseilla massiliensis</name>
    <dbReference type="NCBI Taxonomy" id="1841864"/>
    <lineage>
        <taxon>Bacteria</taxon>
        <taxon>Pseudomonadati</taxon>
        <taxon>Bacteroidota</taxon>
        <taxon>Bacteroidia</taxon>
        <taxon>Bacteroidales</taxon>
        <taxon>Prevotellaceae</taxon>
        <taxon>Marseilla</taxon>
    </lineage>
</organism>
<gene>
    <name evidence="1" type="ORF">H6A34_06965</name>
</gene>
<protein>
    <submittedName>
        <fullName evidence="1">Uncharacterized protein</fullName>
    </submittedName>
</protein>
<evidence type="ECO:0000313" key="2">
    <source>
        <dbReference type="Proteomes" id="UP000706891"/>
    </source>
</evidence>
<accession>A0A938WT65</accession>
<dbReference type="EMBL" id="JACJJG010000028">
    <property type="protein sequence ID" value="MBM6673612.1"/>
    <property type="molecule type" value="Genomic_DNA"/>
</dbReference>
<sequence length="104" mass="12089">MNIIESLVGDKFIHYKEALKELNKSINENDACLKEVRNVCEAHKDKSINKQITAIKKISIKDSLKLIQDYYNKMSNVNKNLFIILNELPQITYNLSCHLQPLQK</sequence>
<evidence type="ECO:0000313" key="1">
    <source>
        <dbReference type="EMBL" id="MBM6673612.1"/>
    </source>
</evidence>
<dbReference type="AlphaFoldDB" id="A0A938WT65"/>
<dbReference type="Proteomes" id="UP000706891">
    <property type="component" value="Unassembled WGS sequence"/>
</dbReference>
<reference evidence="1" key="1">
    <citation type="submission" date="2020-08" db="EMBL/GenBank/DDBJ databases">
        <authorList>
            <person name="Cejkova D."/>
            <person name="Kubasova T."/>
            <person name="Jahodarova E."/>
            <person name="Rychlik I."/>
        </authorList>
    </citation>
    <scope>NUCLEOTIDE SEQUENCE</scope>
    <source>
        <strain evidence="1">An824</strain>
    </source>
</reference>